<evidence type="ECO:0000313" key="2">
    <source>
        <dbReference type="Proteomes" id="UP001596496"/>
    </source>
</evidence>
<evidence type="ECO:0000313" key="1">
    <source>
        <dbReference type="EMBL" id="MFC7387040.1"/>
    </source>
</evidence>
<dbReference type="RefSeq" id="WP_354851985.1">
    <property type="nucleotide sequence ID" value="NZ_JBHTCG010000033.1"/>
</dbReference>
<evidence type="ECO:0008006" key="3">
    <source>
        <dbReference type="Google" id="ProtNLM"/>
    </source>
</evidence>
<sequence>MAKIDIPDDELEQVSRALGSVLDHIDTDKSGIDLDRALGSPLIDQGEHFEKRWKDGRIQLHHQCETIKKAVDQIVQQMNETDQKAVAHLDAK</sequence>
<name>A0ABW2PFD3_9ACTN</name>
<accession>A0ABW2PFD3</accession>
<organism evidence="1 2">
    <name type="scientific">Sphaerisporangium rhizosphaerae</name>
    <dbReference type="NCBI Taxonomy" id="2269375"/>
    <lineage>
        <taxon>Bacteria</taxon>
        <taxon>Bacillati</taxon>
        <taxon>Actinomycetota</taxon>
        <taxon>Actinomycetes</taxon>
        <taxon>Streptosporangiales</taxon>
        <taxon>Streptosporangiaceae</taxon>
        <taxon>Sphaerisporangium</taxon>
    </lineage>
</organism>
<protein>
    <recommendedName>
        <fullName evidence="3">WXG100 family type VII secretion target</fullName>
    </recommendedName>
</protein>
<proteinExistence type="predicted"/>
<gene>
    <name evidence="1" type="ORF">ACFQSB_32855</name>
</gene>
<comment type="caution">
    <text evidence="1">The sequence shown here is derived from an EMBL/GenBank/DDBJ whole genome shotgun (WGS) entry which is preliminary data.</text>
</comment>
<dbReference type="EMBL" id="JBHTCG010000033">
    <property type="protein sequence ID" value="MFC7387040.1"/>
    <property type="molecule type" value="Genomic_DNA"/>
</dbReference>
<reference evidence="2" key="1">
    <citation type="journal article" date="2019" name="Int. J. Syst. Evol. Microbiol.">
        <title>The Global Catalogue of Microorganisms (GCM) 10K type strain sequencing project: providing services to taxonomists for standard genome sequencing and annotation.</title>
        <authorList>
            <consortium name="The Broad Institute Genomics Platform"/>
            <consortium name="The Broad Institute Genome Sequencing Center for Infectious Disease"/>
            <person name="Wu L."/>
            <person name="Ma J."/>
        </authorList>
    </citation>
    <scope>NUCLEOTIDE SEQUENCE [LARGE SCALE GENOMIC DNA]</scope>
    <source>
        <strain evidence="2">CECT 7649</strain>
    </source>
</reference>
<dbReference type="Proteomes" id="UP001596496">
    <property type="component" value="Unassembled WGS sequence"/>
</dbReference>
<keyword evidence="2" id="KW-1185">Reference proteome</keyword>